<evidence type="ECO:0000256" key="7">
    <source>
        <dbReference type="ARBA" id="ARBA00022837"/>
    </source>
</evidence>
<evidence type="ECO:0000259" key="10">
    <source>
        <dbReference type="PROSITE" id="PS51695"/>
    </source>
</evidence>
<organism evidence="11 12">
    <name type="scientific">Ganoderma sinense ZZ0214-1</name>
    <dbReference type="NCBI Taxonomy" id="1077348"/>
    <lineage>
        <taxon>Eukaryota</taxon>
        <taxon>Fungi</taxon>
        <taxon>Dikarya</taxon>
        <taxon>Basidiomycota</taxon>
        <taxon>Agaricomycotina</taxon>
        <taxon>Agaricomycetes</taxon>
        <taxon>Polyporales</taxon>
        <taxon>Polyporaceae</taxon>
        <taxon>Ganoderma</taxon>
    </lineage>
</organism>
<reference evidence="11 12" key="1">
    <citation type="journal article" date="2015" name="Sci. Rep.">
        <title>Chromosome-level genome map provides insights into diverse defense mechanisms in the medicinal fungus Ganoderma sinense.</title>
        <authorList>
            <person name="Zhu Y."/>
            <person name="Xu J."/>
            <person name="Sun C."/>
            <person name="Zhou S."/>
            <person name="Xu H."/>
            <person name="Nelson D.R."/>
            <person name="Qian J."/>
            <person name="Song J."/>
            <person name="Luo H."/>
            <person name="Xiang L."/>
            <person name="Li Y."/>
            <person name="Xu Z."/>
            <person name="Ji A."/>
            <person name="Wang L."/>
            <person name="Lu S."/>
            <person name="Hayward A."/>
            <person name="Sun W."/>
            <person name="Li X."/>
            <person name="Schwartz D.C."/>
            <person name="Wang Y."/>
            <person name="Chen S."/>
        </authorList>
    </citation>
    <scope>NUCLEOTIDE SEQUENCE [LARGE SCALE GENOMIC DNA]</scope>
    <source>
        <strain evidence="11 12">ZZ0214-1</strain>
    </source>
</reference>
<sequence>MDSISPKLSVKAVTDWLAGHGLSVESRSYSGETLTVRVPAACANAILAANFTAYMHDATNTTMIRTLSYSLPAYLYDHVSFVYPTTQFDAPVRLGAALELSLRQSRPRAPSRRADSASEVPASCASSITPRCLQALYGIPTMPATSSGNSLYVSGLGGTSANPNDLQTFLEQFRPDIKNGTYTSLSVAGSSDTGIPTNEGNCDTQYTVGLATNVSVTYAIAGSMSNGVTFGDLLNTVVYLLELDEPPLVVTTSYVFDEPVDSESIQVARTLCNYYAQLGLLGTSVIFASGDNGAVGGGSNQNNGCQSPAPFVPSFPSTCPFVTSVGSTQGVNPEVAASFSSGGFSNIFSRPSYQDTAVNAFLHRQGNLNAGLFNISGRAYPDVATQGMNFNIRVGGLTYNDFNGTSASSPTFASIIDRLLAAGRSPLGFLNPLLYSNATVAFNDITAGDNRDSMCGAGFNAEIG</sequence>
<evidence type="ECO:0000256" key="3">
    <source>
        <dbReference type="ARBA" id="ARBA00022670"/>
    </source>
</evidence>
<dbReference type="Pfam" id="PF09286">
    <property type="entry name" value="Pro-kuma_activ"/>
    <property type="match status" value="1"/>
</dbReference>
<evidence type="ECO:0000256" key="6">
    <source>
        <dbReference type="ARBA" id="ARBA00022825"/>
    </source>
</evidence>
<evidence type="ECO:0000256" key="2">
    <source>
        <dbReference type="ARBA" id="ARBA00004239"/>
    </source>
</evidence>
<evidence type="ECO:0000313" key="12">
    <source>
        <dbReference type="Proteomes" id="UP000230002"/>
    </source>
</evidence>
<keyword evidence="5 9" id="KW-0378">Hydrolase</keyword>
<evidence type="ECO:0000313" key="11">
    <source>
        <dbReference type="EMBL" id="PIL25326.1"/>
    </source>
</evidence>
<dbReference type="Proteomes" id="UP000230002">
    <property type="component" value="Unassembled WGS sequence"/>
</dbReference>
<evidence type="ECO:0000256" key="9">
    <source>
        <dbReference type="PROSITE-ProRule" id="PRU01032"/>
    </source>
</evidence>
<dbReference type="GO" id="GO:0004252">
    <property type="term" value="F:serine-type endopeptidase activity"/>
    <property type="evidence" value="ECO:0007669"/>
    <property type="project" value="UniProtKB-UniRule"/>
</dbReference>
<comment type="cofactor">
    <cofactor evidence="1">
        <name>Ca(2+)</name>
        <dbReference type="ChEBI" id="CHEBI:29108"/>
    </cofactor>
</comment>
<evidence type="ECO:0000256" key="8">
    <source>
        <dbReference type="ARBA" id="ARBA00023145"/>
    </source>
</evidence>
<dbReference type="SUPFAM" id="SSF54897">
    <property type="entry name" value="Protease propeptides/inhibitors"/>
    <property type="match status" value="1"/>
</dbReference>
<dbReference type="PANTHER" id="PTHR14218:SF15">
    <property type="entry name" value="TRIPEPTIDYL-PEPTIDASE 1"/>
    <property type="match status" value="1"/>
</dbReference>
<comment type="caution">
    <text evidence="11">The sequence shown here is derived from an EMBL/GenBank/DDBJ whole genome shotgun (WGS) entry which is preliminary data.</text>
</comment>
<keyword evidence="7" id="KW-0106">Calcium</keyword>
<gene>
    <name evidence="11" type="ORF">GSI_13215</name>
</gene>
<keyword evidence="6 9" id="KW-0720">Serine protease</keyword>
<feature type="domain" description="Peptidase S53" evidence="10">
    <location>
        <begin position="127"/>
        <end position="464"/>
    </location>
</feature>
<dbReference type="SMART" id="SM00944">
    <property type="entry name" value="Pro-kuma_activ"/>
    <property type="match status" value="1"/>
</dbReference>
<accession>A0A2G8RUX9</accession>
<dbReference type="InterPro" id="IPR036852">
    <property type="entry name" value="Peptidase_S8/S53_dom_sf"/>
</dbReference>
<keyword evidence="12" id="KW-1185">Reference proteome</keyword>
<evidence type="ECO:0000256" key="1">
    <source>
        <dbReference type="ARBA" id="ARBA00001913"/>
    </source>
</evidence>
<dbReference type="InterPro" id="IPR015366">
    <property type="entry name" value="S53_propep"/>
</dbReference>
<dbReference type="STRING" id="1077348.A0A2G8RUX9"/>
<dbReference type="AlphaFoldDB" id="A0A2G8RUX9"/>
<dbReference type="GO" id="GO:0005576">
    <property type="term" value="C:extracellular region"/>
    <property type="evidence" value="ECO:0007669"/>
    <property type="project" value="UniProtKB-SubCell"/>
</dbReference>
<dbReference type="OrthoDB" id="2919105at2759"/>
<comment type="caution">
    <text evidence="9">Lacks conserved residue(s) required for the propagation of feature annotation.</text>
</comment>
<feature type="active site" description="Charge relay system" evidence="9">
    <location>
        <position position="406"/>
    </location>
</feature>
<proteinExistence type="predicted"/>
<dbReference type="SUPFAM" id="SSF52743">
    <property type="entry name" value="Subtilisin-like"/>
    <property type="match status" value="1"/>
</dbReference>
<feature type="active site" description="Charge relay system" evidence="9">
    <location>
        <position position="203"/>
    </location>
</feature>
<comment type="subcellular location">
    <subcellularLocation>
        <location evidence="2">Secreted</location>
        <location evidence="2">Extracellular space</location>
    </subcellularLocation>
</comment>
<dbReference type="GO" id="GO:0008240">
    <property type="term" value="F:tripeptidyl-peptidase activity"/>
    <property type="evidence" value="ECO:0007669"/>
    <property type="project" value="TreeGrafter"/>
</dbReference>
<feature type="active site" description="Charge relay system" evidence="9">
    <location>
        <position position="199"/>
    </location>
</feature>
<dbReference type="GO" id="GO:0006508">
    <property type="term" value="P:proteolysis"/>
    <property type="evidence" value="ECO:0007669"/>
    <property type="project" value="UniProtKB-KW"/>
</dbReference>
<evidence type="ECO:0000256" key="5">
    <source>
        <dbReference type="ARBA" id="ARBA00022801"/>
    </source>
</evidence>
<dbReference type="Gene3D" id="3.40.50.200">
    <property type="entry name" value="Peptidase S8/S53 domain"/>
    <property type="match status" value="1"/>
</dbReference>
<protein>
    <recommendedName>
        <fullName evidence="10">Peptidase S53 domain-containing protein</fullName>
    </recommendedName>
</protein>
<evidence type="ECO:0000256" key="4">
    <source>
        <dbReference type="ARBA" id="ARBA00022723"/>
    </source>
</evidence>
<dbReference type="GO" id="GO:0046872">
    <property type="term" value="F:metal ion binding"/>
    <property type="evidence" value="ECO:0007669"/>
    <property type="project" value="UniProtKB-KW"/>
</dbReference>
<name>A0A2G8RUX9_9APHY</name>
<dbReference type="PROSITE" id="PS51695">
    <property type="entry name" value="SEDOLISIN"/>
    <property type="match status" value="1"/>
</dbReference>
<keyword evidence="3 9" id="KW-0645">Protease</keyword>
<keyword evidence="4" id="KW-0479">Metal-binding</keyword>
<dbReference type="InterPro" id="IPR030400">
    <property type="entry name" value="Sedolisin_dom"/>
</dbReference>
<dbReference type="InterPro" id="IPR050819">
    <property type="entry name" value="Tripeptidyl-peptidase_I"/>
</dbReference>
<dbReference type="CDD" id="cd04056">
    <property type="entry name" value="Peptidases_S53"/>
    <property type="match status" value="1"/>
</dbReference>
<dbReference type="EMBL" id="AYKW01000056">
    <property type="protein sequence ID" value="PIL25326.1"/>
    <property type="molecule type" value="Genomic_DNA"/>
</dbReference>
<dbReference type="PANTHER" id="PTHR14218">
    <property type="entry name" value="PROTEASE S8 TRIPEPTIDYL PEPTIDASE I CLN2"/>
    <property type="match status" value="1"/>
</dbReference>
<keyword evidence="8" id="KW-0865">Zymogen</keyword>